<reference evidence="2" key="1">
    <citation type="submission" date="2021-02" db="EMBL/GenBank/DDBJ databases">
        <authorList>
            <person name="Nowell W R."/>
        </authorList>
    </citation>
    <scope>NUCLEOTIDE SEQUENCE</scope>
</reference>
<dbReference type="AlphaFoldDB" id="A0A817Z5Q5"/>
<gene>
    <name evidence="2" type="ORF">GRG538_LOCUS8914</name>
</gene>
<evidence type="ECO:0000313" key="2">
    <source>
        <dbReference type="EMBL" id="CAF3388817.1"/>
    </source>
</evidence>
<sequence>LLNKHEQYEYEHCEKVLSDIIVQVEFNLRTVNDNNNNNNNNKNDDDENDIEEIKLILSQQASSFGLIDKQLSKKFRTMKTEQNHLIFPKCQHENRTCANLCLKYLSSYSELIKNYPYATAKIPKGNPFSQGSIVSIIPSLNNIYSHEALPINDANTSNDLSNGRQKRKSNKNTDNSLPSSSSSSSPLKKKINSNLTITNSKSNRNNSNNKLTIKQQVNQTTKINDAKINSMEQPSLTTAITSASSVPRKILPKDNYSK</sequence>
<dbReference type="EMBL" id="CAJNYT010000994">
    <property type="protein sequence ID" value="CAF3388817.1"/>
    <property type="molecule type" value="Genomic_DNA"/>
</dbReference>
<name>A0A817Z5Q5_9BILA</name>
<proteinExistence type="predicted"/>
<organism evidence="2 3">
    <name type="scientific">Rotaria socialis</name>
    <dbReference type="NCBI Taxonomy" id="392032"/>
    <lineage>
        <taxon>Eukaryota</taxon>
        <taxon>Metazoa</taxon>
        <taxon>Spiralia</taxon>
        <taxon>Gnathifera</taxon>
        <taxon>Rotifera</taxon>
        <taxon>Eurotatoria</taxon>
        <taxon>Bdelloidea</taxon>
        <taxon>Philodinida</taxon>
        <taxon>Philodinidae</taxon>
        <taxon>Rotaria</taxon>
    </lineage>
</organism>
<evidence type="ECO:0000313" key="3">
    <source>
        <dbReference type="Proteomes" id="UP000663872"/>
    </source>
</evidence>
<feature type="region of interest" description="Disordered" evidence="1">
    <location>
        <begin position="152"/>
        <end position="218"/>
    </location>
</feature>
<feature type="compositionally biased region" description="Polar residues" evidence="1">
    <location>
        <begin position="153"/>
        <end position="163"/>
    </location>
</feature>
<accession>A0A817Z5Q5</accession>
<evidence type="ECO:0000256" key="1">
    <source>
        <dbReference type="SAM" id="MobiDB-lite"/>
    </source>
</evidence>
<feature type="compositionally biased region" description="Low complexity" evidence="1">
    <location>
        <begin position="175"/>
        <end position="210"/>
    </location>
</feature>
<protein>
    <submittedName>
        <fullName evidence="2">Uncharacterized protein</fullName>
    </submittedName>
</protein>
<comment type="caution">
    <text evidence="2">The sequence shown here is derived from an EMBL/GenBank/DDBJ whole genome shotgun (WGS) entry which is preliminary data.</text>
</comment>
<dbReference type="Proteomes" id="UP000663872">
    <property type="component" value="Unassembled WGS sequence"/>
</dbReference>
<feature type="non-terminal residue" evidence="2">
    <location>
        <position position="1"/>
    </location>
</feature>